<evidence type="ECO:0000313" key="14">
    <source>
        <dbReference type="Proteomes" id="UP000005222"/>
    </source>
</evidence>
<dbReference type="OMA" id="MPYERSK"/>
<evidence type="ECO:0000256" key="3">
    <source>
        <dbReference type="ARBA" id="ARBA00022553"/>
    </source>
</evidence>
<comment type="subunit">
    <text evidence="8 9">Tetramer, composed of 2 regulatory (R) and 2 catalytic (C) subunits. In the presence of cAMP it dissociates into 2 active monomeric C subunits and an R dimer.</text>
</comment>
<dbReference type="InterPro" id="IPR018488">
    <property type="entry name" value="cNMP-bd_CS"/>
</dbReference>
<dbReference type="Pfam" id="PF02197">
    <property type="entry name" value="RIIa"/>
    <property type="match status" value="1"/>
</dbReference>
<dbReference type="SMART" id="SM00100">
    <property type="entry name" value="cNMP"/>
    <property type="match status" value="2"/>
</dbReference>
<dbReference type="PROSITE" id="PS00888">
    <property type="entry name" value="CNMP_BINDING_1"/>
    <property type="match status" value="2"/>
</dbReference>
<gene>
    <name evidence="13" type="primary">Piso0_001907</name>
    <name evidence="13" type="ORF">GNLVRS01_PISO0J00493g</name>
</gene>
<evidence type="ECO:0000256" key="4">
    <source>
        <dbReference type="ARBA" id="ARBA00022566"/>
    </source>
</evidence>
<dbReference type="OrthoDB" id="417078at2759"/>
<name>G8YB63_PICSO</name>
<dbReference type="InterPro" id="IPR050503">
    <property type="entry name" value="cAMP-dep_PK_reg_su-like"/>
</dbReference>
<evidence type="ECO:0000256" key="10">
    <source>
        <dbReference type="PIRSR" id="PIRSR000548-1"/>
    </source>
</evidence>
<sequence>MGKPYATEALNELQREIEAKDPADVLQFCANFFNAKLELQRASLWRQQAKAEAAGLTLFPDVKVVTNLGVGGVSSANGRQPSFKSPFGVNDPHSTHEGDTAGPSSAASQGLFKGSFERQGESLHRADKGLDTQGAGPPNASEPSGTSKDDSHNIPVAFNANRRTSVSAEALDPDRFKQDSWKPPKNNLSEAQKNELAKTLSNNFLFNQLDNQSKRTVADALTKKSFKQGDEIIRQGDAGDYFYIIGKGIVDFYINGNHNSSSGEGSSFGELALMYNSPRAATAKAASEEVICWALDRLTFRRILLEGTFNRRLMYEAFLTDVKVLSGLSNQERSKLADALTTEIYEKGDKIVKEGEKGENFFFIEKGSCHVIKEGKGVVKKLGKGDYFGEVALLNDLPRQATVEALDTVIVATLGKSGFTRLLGPAVEVLKSQDPTHQTAQSAN</sequence>
<keyword evidence="14" id="KW-1185">Reference proteome</keyword>
<evidence type="ECO:0000256" key="11">
    <source>
        <dbReference type="SAM" id="MobiDB-lite"/>
    </source>
</evidence>
<dbReference type="PANTHER" id="PTHR11635:SF152">
    <property type="entry name" value="CAMP-DEPENDENT PROTEIN KINASE TYPE I REGULATORY SUBUNIT-RELATED"/>
    <property type="match status" value="1"/>
</dbReference>
<dbReference type="GO" id="GO:0005829">
    <property type="term" value="C:cytosol"/>
    <property type="evidence" value="ECO:0007669"/>
    <property type="project" value="TreeGrafter"/>
</dbReference>
<evidence type="ECO:0000256" key="8">
    <source>
        <dbReference type="ARBA" id="ARBA00025979"/>
    </source>
</evidence>
<comment type="similarity">
    <text evidence="1 9">Belongs to the cAMP-dependent kinase regulatory chain family.</text>
</comment>
<dbReference type="GO" id="GO:0034236">
    <property type="term" value="F:protein kinase A catalytic subunit binding"/>
    <property type="evidence" value="ECO:0007669"/>
    <property type="project" value="TreeGrafter"/>
</dbReference>
<dbReference type="FunFam" id="2.60.120.10:FF:000039">
    <property type="entry name" value="cAMP-dependent protein kinase regulatory subunit"/>
    <property type="match status" value="1"/>
</dbReference>
<dbReference type="Gene3D" id="2.60.120.10">
    <property type="entry name" value="Jelly Rolls"/>
    <property type="match status" value="2"/>
</dbReference>
<reference evidence="13 14" key="1">
    <citation type="journal article" date="2012" name="G3 (Bethesda)">
        <title>Pichia sorbitophila, an interspecies yeast hybrid reveals early steps of genome resolution following polyploidization.</title>
        <authorList>
            <person name="Leh Louis V."/>
            <person name="Despons L."/>
            <person name="Friedrich A."/>
            <person name="Martin T."/>
            <person name="Durrens P."/>
            <person name="Casaregola S."/>
            <person name="Neuveglise C."/>
            <person name="Fairhead C."/>
            <person name="Marck C."/>
            <person name="Cruz J.A."/>
            <person name="Straub M.L."/>
            <person name="Kugler V."/>
            <person name="Sacerdot C."/>
            <person name="Uzunov Z."/>
            <person name="Thierry A."/>
            <person name="Weiss S."/>
            <person name="Bleykasten C."/>
            <person name="De Montigny J."/>
            <person name="Jacques N."/>
            <person name="Jung P."/>
            <person name="Lemaire M."/>
            <person name="Mallet S."/>
            <person name="Morel G."/>
            <person name="Richard G.F."/>
            <person name="Sarkar A."/>
            <person name="Savel G."/>
            <person name="Schacherer J."/>
            <person name="Seret M.L."/>
            <person name="Talla E."/>
            <person name="Samson G."/>
            <person name="Jubin C."/>
            <person name="Poulain J."/>
            <person name="Vacherie B."/>
            <person name="Barbe V."/>
            <person name="Pelletier E."/>
            <person name="Sherman D.J."/>
            <person name="Westhof E."/>
            <person name="Weissenbach J."/>
            <person name="Baret P.V."/>
            <person name="Wincker P."/>
            <person name="Gaillardin C."/>
            <person name="Dujon B."/>
            <person name="Souciet J.L."/>
        </authorList>
    </citation>
    <scope>NUCLEOTIDE SEQUENCE [LARGE SCALE GENOMIC DNA]</scope>
    <source>
        <strain evidence="14">ATCC MYA-4447 / BCRC 22081 / CBS 7064 / NBRC 10061 / NRRL Y-12695</strain>
    </source>
</reference>
<dbReference type="SMART" id="SM00394">
    <property type="entry name" value="RIIa"/>
    <property type="match status" value="1"/>
</dbReference>
<feature type="binding site" evidence="10">
    <location>
        <position position="270"/>
    </location>
    <ligand>
        <name>3',5'-cyclic AMP</name>
        <dbReference type="ChEBI" id="CHEBI:58165"/>
        <label>1</label>
    </ligand>
</feature>
<dbReference type="eggNOG" id="KOG1113">
    <property type="taxonomic scope" value="Eukaryota"/>
</dbReference>
<dbReference type="GO" id="GO:0009267">
    <property type="term" value="P:cellular response to starvation"/>
    <property type="evidence" value="ECO:0007669"/>
    <property type="project" value="UniProtKB-ARBA"/>
</dbReference>
<feature type="binding site" evidence="10">
    <location>
        <position position="279"/>
    </location>
    <ligand>
        <name>3',5'-cyclic AMP</name>
        <dbReference type="ChEBI" id="CHEBI:58165"/>
        <label>1</label>
    </ligand>
</feature>
<keyword evidence="3" id="KW-0597">Phosphoprotein</keyword>
<dbReference type="InParanoid" id="G8YB63"/>
<dbReference type="AlphaFoldDB" id="G8YB63"/>
<evidence type="ECO:0000256" key="6">
    <source>
        <dbReference type="ARBA" id="ARBA00022741"/>
    </source>
</evidence>
<dbReference type="GO" id="GO:0004862">
    <property type="term" value="F:cAMP-dependent protein kinase inhibitor activity"/>
    <property type="evidence" value="ECO:0007669"/>
    <property type="project" value="TreeGrafter"/>
</dbReference>
<feature type="region of interest" description="Disordered" evidence="11">
    <location>
        <begin position="73"/>
        <end position="109"/>
    </location>
</feature>
<feature type="compositionally biased region" description="Polar residues" evidence="11">
    <location>
        <begin position="74"/>
        <end position="83"/>
    </location>
</feature>
<evidence type="ECO:0000256" key="1">
    <source>
        <dbReference type="ARBA" id="ARBA00005753"/>
    </source>
</evidence>
<feature type="binding site" evidence="10">
    <location>
        <position position="390"/>
    </location>
    <ligand>
        <name>3',5'-cyclic AMP</name>
        <dbReference type="ChEBI" id="CHEBI:58165"/>
        <label>2</label>
    </ligand>
</feature>
<dbReference type="InterPro" id="IPR018490">
    <property type="entry name" value="cNMP-bd_dom_sf"/>
</dbReference>
<dbReference type="InterPro" id="IPR012198">
    <property type="entry name" value="cAMP_dep_PK_reg_su"/>
</dbReference>
<dbReference type="CDD" id="cd00038">
    <property type="entry name" value="CAP_ED"/>
    <property type="match status" value="2"/>
</dbReference>
<dbReference type="GO" id="GO:0005634">
    <property type="term" value="C:nucleus"/>
    <property type="evidence" value="ECO:0007669"/>
    <property type="project" value="TreeGrafter"/>
</dbReference>
<keyword evidence="7 9" id="KW-0114">cAMP</keyword>
<dbReference type="PRINTS" id="PR00103">
    <property type="entry name" value="CAMPKINASE"/>
</dbReference>
<dbReference type="STRING" id="559304.G8YB63"/>
<dbReference type="HOGENOM" id="CLU_018310_0_1_1"/>
<dbReference type="FunCoup" id="G8YB63">
    <property type="interactions" value="720"/>
</dbReference>
<dbReference type="SUPFAM" id="SSF51206">
    <property type="entry name" value="cAMP-binding domain-like"/>
    <property type="match status" value="2"/>
</dbReference>
<feature type="binding site" evidence="10">
    <location>
        <position position="399"/>
    </location>
    <ligand>
        <name>3',5'-cyclic AMP</name>
        <dbReference type="ChEBI" id="CHEBI:58165"/>
        <label>2</label>
    </ligand>
</feature>
<protein>
    <recommendedName>
        <fullName evidence="2 9">cAMP-dependent protein kinase regulatory subunit</fullName>
    </recommendedName>
</protein>
<dbReference type="PROSITE" id="PS50042">
    <property type="entry name" value="CNMP_BINDING_3"/>
    <property type="match status" value="2"/>
</dbReference>
<evidence type="ECO:0000256" key="7">
    <source>
        <dbReference type="ARBA" id="ARBA00023149"/>
    </source>
</evidence>
<dbReference type="GO" id="GO:0005952">
    <property type="term" value="C:cAMP-dependent protein kinase complex"/>
    <property type="evidence" value="ECO:0007669"/>
    <property type="project" value="InterPro"/>
</dbReference>
<feature type="region of interest" description="Disordered" evidence="11">
    <location>
        <begin position="127"/>
        <end position="187"/>
    </location>
</feature>
<organism evidence="13 14">
    <name type="scientific">Pichia sorbitophila (strain ATCC MYA-4447 / BCRC 22081 / CBS 7064 / NBRC 10061 / NRRL Y-12695)</name>
    <name type="common">Hybrid yeast</name>
    <dbReference type="NCBI Taxonomy" id="559304"/>
    <lineage>
        <taxon>Eukaryota</taxon>
        <taxon>Fungi</taxon>
        <taxon>Dikarya</taxon>
        <taxon>Ascomycota</taxon>
        <taxon>Saccharomycotina</taxon>
        <taxon>Pichiomycetes</taxon>
        <taxon>Debaryomycetaceae</taxon>
        <taxon>Millerozyma</taxon>
    </lineage>
</organism>
<dbReference type="InterPro" id="IPR014710">
    <property type="entry name" value="RmlC-like_jellyroll"/>
</dbReference>
<keyword evidence="6 9" id="KW-0547">Nucleotide-binding</keyword>
<dbReference type="InterPro" id="IPR003117">
    <property type="entry name" value="cAMP_dep_PK_reg_su_I/II_a/b"/>
</dbReference>
<dbReference type="CDD" id="cd12098">
    <property type="entry name" value="DD_R_ScPKA-like"/>
    <property type="match status" value="1"/>
</dbReference>
<keyword evidence="5" id="KW-0677">Repeat</keyword>
<dbReference type="PANTHER" id="PTHR11635">
    <property type="entry name" value="CAMP-DEPENDENT PROTEIN KINASE REGULATORY CHAIN"/>
    <property type="match status" value="1"/>
</dbReference>
<feature type="compositionally biased region" description="Basic and acidic residues" evidence="11">
    <location>
        <begin position="172"/>
        <end position="182"/>
    </location>
</feature>
<dbReference type="Pfam" id="PF00027">
    <property type="entry name" value="cNMP_binding"/>
    <property type="match status" value="2"/>
</dbReference>
<accession>G8YB63</accession>
<feature type="domain" description="Cyclic nucleotide-binding" evidence="12">
    <location>
        <begin position="324"/>
        <end position="431"/>
    </location>
</feature>
<dbReference type="PIRSF" id="PIRSF000548">
    <property type="entry name" value="PK_regulatory"/>
    <property type="match status" value="1"/>
</dbReference>
<dbReference type="PROSITE" id="PS00889">
    <property type="entry name" value="CNMP_BINDING_2"/>
    <property type="match status" value="2"/>
</dbReference>
<dbReference type="GO" id="GO:0030552">
    <property type="term" value="F:cAMP binding"/>
    <property type="evidence" value="ECO:0007669"/>
    <property type="project" value="UniProtKB-KW"/>
</dbReference>
<keyword evidence="4 9" id="KW-0116">cAMP-binding</keyword>
<feature type="domain" description="Cyclic nucleotide-binding" evidence="12">
    <location>
        <begin position="205"/>
        <end position="321"/>
    </location>
</feature>
<proteinExistence type="inferred from homology"/>
<dbReference type="FunFam" id="2.60.120.10:FF:000118">
    <property type="entry name" value="cAMP-dependent protein kinase regulatory subunit"/>
    <property type="match status" value="1"/>
</dbReference>
<evidence type="ECO:0000256" key="2">
    <source>
        <dbReference type="ARBA" id="ARBA00020355"/>
    </source>
</evidence>
<evidence type="ECO:0000259" key="12">
    <source>
        <dbReference type="PROSITE" id="PS50042"/>
    </source>
</evidence>
<evidence type="ECO:0000313" key="13">
    <source>
        <dbReference type="EMBL" id="CCE82194.1"/>
    </source>
</evidence>
<dbReference type="Proteomes" id="UP000005222">
    <property type="component" value="Chromosome J"/>
</dbReference>
<evidence type="ECO:0000256" key="9">
    <source>
        <dbReference type="PIRNR" id="PIRNR000548"/>
    </source>
</evidence>
<dbReference type="EMBL" id="FO082050">
    <property type="protein sequence ID" value="CCE82194.1"/>
    <property type="molecule type" value="Genomic_DNA"/>
</dbReference>
<dbReference type="InterPro" id="IPR000595">
    <property type="entry name" value="cNMP-bd_dom"/>
</dbReference>
<evidence type="ECO:0000256" key="5">
    <source>
        <dbReference type="ARBA" id="ARBA00022737"/>
    </source>
</evidence>